<evidence type="ECO:0000313" key="1">
    <source>
        <dbReference type="EMBL" id="WFD08740.1"/>
    </source>
</evidence>
<accession>A0ABY8E9Y3</accession>
<dbReference type="Proteomes" id="UP001222800">
    <property type="component" value="Chromosome"/>
</dbReference>
<evidence type="ECO:0000313" key="2">
    <source>
        <dbReference type="Proteomes" id="UP001222800"/>
    </source>
</evidence>
<reference evidence="1 2" key="1">
    <citation type="submission" date="2023-03" db="EMBL/GenBank/DDBJ databases">
        <title>Complete genome sequence of Tepidibacter sp. SWIR-1, isolated from a deep-sea hydrothermal vent.</title>
        <authorList>
            <person name="Li X."/>
        </authorList>
    </citation>
    <scope>NUCLEOTIDE SEQUENCE [LARGE SCALE GENOMIC DNA]</scope>
    <source>
        <strain evidence="1 2">SWIR-1</strain>
    </source>
</reference>
<dbReference type="RefSeq" id="WP_277730650.1">
    <property type="nucleotide sequence ID" value="NZ_CP120733.1"/>
</dbReference>
<protein>
    <submittedName>
        <fullName evidence="1">Uncharacterized protein</fullName>
    </submittedName>
</protein>
<proteinExistence type="predicted"/>
<sequence>MEIQIIEAYKEWHKSRCLRYPNSTQIDNFTQYYIPRIKSLINKKGYDPKIAIERTFN</sequence>
<gene>
    <name evidence="1" type="ORF">P4S50_10055</name>
</gene>
<dbReference type="EMBL" id="CP120733">
    <property type="protein sequence ID" value="WFD08740.1"/>
    <property type="molecule type" value="Genomic_DNA"/>
</dbReference>
<name>A0ABY8E9Y3_9FIRM</name>
<organism evidence="1 2">
    <name type="scientific">Tepidibacter hydrothermalis</name>
    <dbReference type="NCBI Taxonomy" id="3036126"/>
    <lineage>
        <taxon>Bacteria</taxon>
        <taxon>Bacillati</taxon>
        <taxon>Bacillota</taxon>
        <taxon>Clostridia</taxon>
        <taxon>Peptostreptococcales</taxon>
        <taxon>Peptostreptococcaceae</taxon>
        <taxon>Tepidibacter</taxon>
    </lineage>
</organism>
<keyword evidence="2" id="KW-1185">Reference proteome</keyword>